<organism evidence="1 2">
    <name type="scientific">Salinicoccus roseus</name>
    <dbReference type="NCBI Taxonomy" id="45670"/>
    <lineage>
        <taxon>Bacteria</taxon>
        <taxon>Bacillati</taxon>
        <taxon>Bacillota</taxon>
        <taxon>Bacilli</taxon>
        <taxon>Bacillales</taxon>
        <taxon>Staphylococcaceae</taxon>
        <taxon>Salinicoccus</taxon>
    </lineage>
</organism>
<reference evidence="1 2" key="1">
    <citation type="submission" date="2017-07" db="EMBL/GenBank/DDBJ databases">
        <title>Shotgun whole genome sequences of three halophilic bacterial isolates.</title>
        <authorList>
            <person name="Pozzo T."/>
            <person name="Higdon S.M."/>
            <person name="Quillaguaman J."/>
        </authorList>
    </citation>
    <scope>NUCLEOTIDE SEQUENCE [LARGE SCALE GENOMIC DNA]</scope>
    <source>
        <strain evidence="1 2">BU-1</strain>
    </source>
</reference>
<accession>A0A265E6I8</accession>
<dbReference type="EMBL" id="NPEZ01000003">
    <property type="protein sequence ID" value="OZT77130.1"/>
    <property type="molecule type" value="Genomic_DNA"/>
</dbReference>
<dbReference type="InterPro" id="IPR006524">
    <property type="entry name" value="ArpU-like"/>
</dbReference>
<gene>
    <name evidence="1" type="ORF">CFN03_08625</name>
</gene>
<evidence type="ECO:0008006" key="3">
    <source>
        <dbReference type="Google" id="ProtNLM"/>
    </source>
</evidence>
<dbReference type="Proteomes" id="UP000216682">
    <property type="component" value="Unassembled WGS sequence"/>
</dbReference>
<sequence>MCAPLIKQGGMQMSLLKIEELDFVATRNAAYKFINEYHQLLHLSPLREEPSVTQSFSFIPPSTKKSLNSIEQAASKNIKRQELMDKRDHVMQQMHEAVDCLKPHERYIIVYKYLQEEKVADVEIYTELGMSRTKYYELKNDAIVRLAFFLGIESYEKGADDE</sequence>
<name>A0A265E6I8_9STAP</name>
<dbReference type="NCBIfam" id="TIGR01637">
    <property type="entry name" value="phage_arpU"/>
    <property type="match status" value="1"/>
</dbReference>
<comment type="caution">
    <text evidence="1">The sequence shown here is derived from an EMBL/GenBank/DDBJ whole genome shotgun (WGS) entry which is preliminary data.</text>
</comment>
<proteinExistence type="predicted"/>
<evidence type="ECO:0000313" key="2">
    <source>
        <dbReference type="Proteomes" id="UP000216682"/>
    </source>
</evidence>
<evidence type="ECO:0000313" key="1">
    <source>
        <dbReference type="EMBL" id="OZT77130.1"/>
    </source>
</evidence>
<dbReference type="AlphaFoldDB" id="A0A265E6I8"/>
<protein>
    <recommendedName>
        <fullName evidence="3">ArpU family transcriptional regulator</fullName>
    </recommendedName>
</protein>